<dbReference type="Gene3D" id="1.20.810.10">
    <property type="entry name" value="Cytochrome Bc1 Complex, Chain C"/>
    <property type="match status" value="1"/>
</dbReference>
<keyword evidence="8 16" id="KW-0479">Metal-binding</keyword>
<keyword evidence="6 16" id="KW-0679">Respiratory chain</keyword>
<feature type="domain" description="Cytochrome b/b6 N-terminal region profile" evidence="17">
    <location>
        <begin position="1"/>
        <end position="198"/>
    </location>
</feature>
<keyword evidence="14 16" id="KW-0496">Mitochondrion</keyword>
<feature type="transmembrane region" description="Helical" evidence="16">
    <location>
        <begin position="214"/>
        <end position="234"/>
    </location>
</feature>
<evidence type="ECO:0000256" key="4">
    <source>
        <dbReference type="ARBA" id="ARBA00022448"/>
    </source>
</evidence>
<protein>
    <recommendedName>
        <fullName evidence="3 16">Cytochrome b</fullName>
    </recommendedName>
</protein>
<evidence type="ECO:0000256" key="6">
    <source>
        <dbReference type="ARBA" id="ARBA00022660"/>
    </source>
</evidence>
<dbReference type="CDD" id="cd00284">
    <property type="entry name" value="Cytochrome_b_N"/>
    <property type="match status" value="1"/>
</dbReference>
<dbReference type="InterPro" id="IPR005798">
    <property type="entry name" value="Cyt_b/b6_C"/>
</dbReference>
<evidence type="ECO:0000256" key="7">
    <source>
        <dbReference type="ARBA" id="ARBA00022692"/>
    </source>
</evidence>
<evidence type="ECO:0000256" key="15">
    <source>
        <dbReference type="ARBA" id="ARBA00023136"/>
    </source>
</evidence>
<comment type="subcellular location">
    <subcellularLocation>
        <location evidence="2">Mitochondrion inner membrane</location>
        <topology evidence="2">Multi-pass membrane protein</topology>
    </subcellularLocation>
</comment>
<feature type="transmembrane region" description="Helical" evidence="16">
    <location>
        <begin position="308"/>
        <end position="326"/>
    </location>
</feature>
<keyword evidence="11 16" id="KW-1133">Transmembrane helix</keyword>
<dbReference type="PANTHER" id="PTHR19271">
    <property type="entry name" value="CYTOCHROME B"/>
    <property type="match status" value="1"/>
</dbReference>
<keyword evidence="7 16" id="KW-0812">Transmembrane</keyword>
<geneLocation type="mitochondrion" evidence="19"/>
<dbReference type="InterPro" id="IPR016174">
    <property type="entry name" value="Di-haem_cyt_TM"/>
</dbReference>
<dbReference type="Pfam" id="PF00032">
    <property type="entry name" value="Cytochrom_B_C"/>
    <property type="match status" value="1"/>
</dbReference>
<evidence type="ECO:0000313" key="19">
    <source>
        <dbReference type="EMBL" id="AMJ16563.1"/>
    </source>
</evidence>
<reference evidence="19" key="1">
    <citation type="journal article" date="2016" name="Curr. Biol.">
        <title>Extensive Mitochondrial mRNA Editing and Unusual Mitochondrial Genome Organization in Calcaronean Sponges.</title>
        <authorList>
            <person name="Lavrov D.V."/>
            <person name="Adamski M."/>
            <person name="Chevaldonne P."/>
            <person name="Adamska M."/>
        </authorList>
    </citation>
    <scope>NUCLEOTIDE SEQUENCE</scope>
</reference>
<evidence type="ECO:0000256" key="9">
    <source>
        <dbReference type="ARBA" id="ARBA00022792"/>
    </source>
</evidence>
<evidence type="ECO:0000256" key="14">
    <source>
        <dbReference type="ARBA" id="ARBA00023128"/>
    </source>
</evidence>
<evidence type="ECO:0000256" key="12">
    <source>
        <dbReference type="ARBA" id="ARBA00023004"/>
    </source>
</evidence>
<evidence type="ECO:0000259" key="17">
    <source>
        <dbReference type="PROSITE" id="PS51002"/>
    </source>
</evidence>
<dbReference type="InterPro" id="IPR036150">
    <property type="entry name" value="Cyt_b/b6_C_sf"/>
</dbReference>
<dbReference type="Pfam" id="PF00033">
    <property type="entry name" value="Cytochrome_B"/>
    <property type="match status" value="1"/>
</dbReference>
<sequence>MAMGRMLGRTGTPITCNFMWNGGSLLGFLFLMQSISGLVLSMRYSPTFELAYGSIINWSNMVDYGWLLRLTHVGGASMVIAMLTLHIGRALYYRVVRRAKVWNTGFFIYGLSAMAAFLGYVLPWGNMSYWAATVITNVLGCIPGMGSKFVIWLWGGECLNSATLGRFFTLHFLIPLLAWIIVFFHLMSLHAEGSSTLFFEKVAQDTSNLSMESLSRDIMGCMMVVMVFMGLLSLHADWLSHVENFEPANPIITPPHITPDWYFLIPYAVLRSVPHREGGALALVLAVFSPWLLSAPRLSYMAAPKKKAMQFLFLVFLIINLSICGMRPPSEPYLMACRVLVLMYMLIVLNFTK</sequence>
<evidence type="ECO:0000256" key="13">
    <source>
        <dbReference type="ARBA" id="ARBA00023075"/>
    </source>
</evidence>
<evidence type="ECO:0000256" key="3">
    <source>
        <dbReference type="ARBA" id="ARBA00013531"/>
    </source>
</evidence>
<feature type="transmembrane region" description="Helical" evidence="16">
    <location>
        <begin position="333"/>
        <end position="352"/>
    </location>
</feature>
<comment type="cofactor">
    <cofactor evidence="16">
        <name>heme b</name>
        <dbReference type="ChEBI" id="CHEBI:60344"/>
    </cofactor>
    <text evidence="16">Binds 2 heme groups non-covalently.</text>
</comment>
<dbReference type="SUPFAM" id="SSF81648">
    <property type="entry name" value="a domain/subunit of cytochrome bc1 complex (Ubiquinol-cytochrome c reductase)"/>
    <property type="match status" value="1"/>
</dbReference>
<keyword evidence="12 16" id="KW-0408">Iron</keyword>
<keyword evidence="4 16" id="KW-0813">Transport</keyword>
<evidence type="ECO:0000256" key="10">
    <source>
        <dbReference type="ARBA" id="ARBA00022982"/>
    </source>
</evidence>
<feature type="domain" description="Cytochrome b/b6 C-terminal region profile" evidence="18">
    <location>
        <begin position="199"/>
        <end position="353"/>
    </location>
</feature>
<name>A0A140CUT3_9METZ</name>
<dbReference type="GO" id="GO:0022904">
    <property type="term" value="P:respiratory electron transport chain"/>
    <property type="evidence" value="ECO:0007669"/>
    <property type="project" value="InterPro"/>
</dbReference>
<keyword evidence="9" id="KW-0999">Mitochondrion inner membrane</keyword>
<dbReference type="GO" id="GO:0016491">
    <property type="term" value="F:oxidoreductase activity"/>
    <property type="evidence" value="ECO:0007669"/>
    <property type="project" value="UniProtKB-UniRule"/>
</dbReference>
<dbReference type="PROSITE" id="PS51002">
    <property type="entry name" value="CYTB_NTER"/>
    <property type="match status" value="1"/>
</dbReference>
<comment type="function">
    <text evidence="1 16">Component of the ubiquinol-cytochrome c reductase complex (complex III or cytochrome b-c1 complex) that is part of the mitochondrial respiratory chain. The b-c1 complex mediates electron transfer from ubiquinol to cytochrome c. Contributes to the generation of a proton gradient across the mitochondrial membrane that is then used for ATP synthesis.</text>
</comment>
<dbReference type="PANTHER" id="PTHR19271:SF16">
    <property type="entry name" value="CYTOCHROME B"/>
    <property type="match status" value="1"/>
</dbReference>
<keyword evidence="5 16" id="KW-0349">Heme</keyword>
<comment type="similarity">
    <text evidence="16">Belongs to the cytochrome b family.</text>
</comment>
<dbReference type="GO" id="GO:0046872">
    <property type="term" value="F:metal ion binding"/>
    <property type="evidence" value="ECO:0007669"/>
    <property type="project" value="UniProtKB-UniRule"/>
</dbReference>
<keyword evidence="19" id="KW-0560">Oxidoreductase</keyword>
<dbReference type="InterPro" id="IPR027387">
    <property type="entry name" value="Cytb/b6-like_sf"/>
</dbReference>
<feature type="transmembrane region" description="Helical" evidence="16">
    <location>
        <begin position="65"/>
        <end position="85"/>
    </location>
</feature>
<organism evidence="19">
    <name type="scientific">Petrobiona massiliana</name>
    <dbReference type="NCBI Taxonomy" id="68578"/>
    <lineage>
        <taxon>Eukaryota</taxon>
        <taxon>Metazoa</taxon>
        <taxon>Porifera</taxon>
        <taxon>Calcarea</taxon>
        <taxon>Calcaronea</taxon>
        <taxon>Baerida</taxon>
        <taxon>Petrobionidae</taxon>
        <taxon>Petrobiona</taxon>
    </lineage>
</organism>
<keyword evidence="13" id="KW-0830">Ubiquinone</keyword>
<feature type="transmembrane region" description="Helical" evidence="16">
    <location>
        <begin position="129"/>
        <end position="155"/>
    </location>
</feature>
<evidence type="ECO:0000259" key="18">
    <source>
        <dbReference type="PROSITE" id="PS51003"/>
    </source>
</evidence>
<keyword evidence="15 16" id="KW-0472">Membrane</keyword>
<dbReference type="EMBL" id="KT997982">
    <property type="protein sequence ID" value="AMJ16563.1"/>
    <property type="molecule type" value="Genomic_DNA"/>
</dbReference>
<dbReference type="GO" id="GO:0009055">
    <property type="term" value="F:electron transfer activity"/>
    <property type="evidence" value="ECO:0007669"/>
    <property type="project" value="InterPro"/>
</dbReference>
<dbReference type="AlphaFoldDB" id="A0A140CUT3"/>
<gene>
    <name evidence="19" type="primary">cob</name>
</gene>
<dbReference type="GO" id="GO:0005743">
    <property type="term" value="C:mitochondrial inner membrane"/>
    <property type="evidence" value="ECO:0007669"/>
    <property type="project" value="UniProtKB-SubCell"/>
</dbReference>
<proteinExistence type="inferred from homology"/>
<dbReference type="SUPFAM" id="SSF81342">
    <property type="entry name" value="Transmembrane di-heme cytochromes"/>
    <property type="match status" value="1"/>
</dbReference>
<dbReference type="InterPro" id="IPR005797">
    <property type="entry name" value="Cyt_b/b6_N"/>
</dbReference>
<accession>A0A140CUT3</accession>
<evidence type="ECO:0000256" key="5">
    <source>
        <dbReference type="ARBA" id="ARBA00022617"/>
    </source>
</evidence>
<dbReference type="InterPro" id="IPR048259">
    <property type="entry name" value="Cytochrome_b_N_euk/bac"/>
</dbReference>
<dbReference type="PROSITE" id="PS51003">
    <property type="entry name" value="CYTB_CTER"/>
    <property type="match status" value="1"/>
</dbReference>
<evidence type="ECO:0000256" key="16">
    <source>
        <dbReference type="RuleBase" id="RU362117"/>
    </source>
</evidence>
<evidence type="ECO:0000256" key="1">
    <source>
        <dbReference type="ARBA" id="ARBA00002566"/>
    </source>
</evidence>
<feature type="transmembrane region" description="Helical" evidence="16">
    <location>
        <begin position="106"/>
        <end position="123"/>
    </location>
</feature>
<feature type="transmembrane region" description="Helical" evidence="16">
    <location>
        <begin position="167"/>
        <end position="187"/>
    </location>
</feature>
<keyword evidence="10 16" id="KW-0249">Electron transport</keyword>
<evidence type="ECO:0000256" key="8">
    <source>
        <dbReference type="ARBA" id="ARBA00022723"/>
    </source>
</evidence>
<evidence type="ECO:0000256" key="2">
    <source>
        <dbReference type="ARBA" id="ARBA00004448"/>
    </source>
</evidence>
<evidence type="ECO:0000256" key="11">
    <source>
        <dbReference type="ARBA" id="ARBA00022989"/>
    </source>
</evidence>